<feature type="region of interest" description="Disordered" evidence="1">
    <location>
        <begin position="1"/>
        <end position="26"/>
    </location>
</feature>
<protein>
    <submittedName>
        <fullName evidence="3">Uncharacterized protein</fullName>
    </submittedName>
</protein>
<organism evidence="3 4">
    <name type="scientific">Rhamnella rubrinervis</name>
    <dbReference type="NCBI Taxonomy" id="2594499"/>
    <lineage>
        <taxon>Eukaryota</taxon>
        <taxon>Viridiplantae</taxon>
        <taxon>Streptophyta</taxon>
        <taxon>Embryophyta</taxon>
        <taxon>Tracheophyta</taxon>
        <taxon>Spermatophyta</taxon>
        <taxon>Magnoliopsida</taxon>
        <taxon>eudicotyledons</taxon>
        <taxon>Gunneridae</taxon>
        <taxon>Pentapetalae</taxon>
        <taxon>rosids</taxon>
        <taxon>fabids</taxon>
        <taxon>Rosales</taxon>
        <taxon>Rhamnaceae</taxon>
        <taxon>rhamnoid group</taxon>
        <taxon>Rhamneae</taxon>
        <taxon>Rhamnella</taxon>
    </lineage>
</organism>
<feature type="transmembrane region" description="Helical" evidence="2">
    <location>
        <begin position="36"/>
        <end position="62"/>
    </location>
</feature>
<keyword evidence="2" id="KW-0812">Transmembrane</keyword>
<accession>A0A8K0MKA6</accession>
<feature type="compositionally biased region" description="Pro residues" evidence="1">
    <location>
        <begin position="1"/>
        <end position="12"/>
    </location>
</feature>
<comment type="caution">
    <text evidence="3">The sequence shown here is derived from an EMBL/GenBank/DDBJ whole genome shotgun (WGS) entry which is preliminary data.</text>
</comment>
<dbReference type="AlphaFoldDB" id="A0A8K0MKA6"/>
<evidence type="ECO:0000256" key="1">
    <source>
        <dbReference type="SAM" id="MobiDB-lite"/>
    </source>
</evidence>
<keyword evidence="2" id="KW-1133">Transmembrane helix</keyword>
<proteinExistence type="predicted"/>
<dbReference type="EMBL" id="VOIH02000004">
    <property type="protein sequence ID" value="KAF3449254.1"/>
    <property type="molecule type" value="Genomic_DNA"/>
</dbReference>
<dbReference type="Proteomes" id="UP000796880">
    <property type="component" value="Unassembled WGS sequence"/>
</dbReference>
<evidence type="ECO:0000256" key="2">
    <source>
        <dbReference type="SAM" id="Phobius"/>
    </source>
</evidence>
<evidence type="ECO:0000313" key="3">
    <source>
        <dbReference type="EMBL" id="KAF3449254.1"/>
    </source>
</evidence>
<keyword evidence="2" id="KW-0472">Membrane</keyword>
<sequence>MSTTPLSPPTMESPPTVQNGRPPPFPDSPRSVDYKALGFVIGVVCVVFFFLFLFVGLCSIKWQNPLRMFRRKKDPEDKAGCGLPTLESEKIAASTLDFEKLAKLEQQEGLIHL</sequence>
<keyword evidence="4" id="KW-1185">Reference proteome</keyword>
<evidence type="ECO:0000313" key="4">
    <source>
        <dbReference type="Proteomes" id="UP000796880"/>
    </source>
</evidence>
<name>A0A8K0MKA6_9ROSA</name>
<gene>
    <name evidence="3" type="ORF">FNV43_RR09982</name>
</gene>
<reference evidence="3" key="1">
    <citation type="submission" date="2020-03" db="EMBL/GenBank/DDBJ databases">
        <title>A high-quality chromosome-level genome assembly of a woody plant with both climbing and erect habits, Rhamnella rubrinervis.</title>
        <authorList>
            <person name="Lu Z."/>
            <person name="Yang Y."/>
            <person name="Zhu X."/>
            <person name="Sun Y."/>
        </authorList>
    </citation>
    <scope>NUCLEOTIDE SEQUENCE</scope>
    <source>
        <strain evidence="3">BYM</strain>
        <tissue evidence="3">Leaf</tissue>
    </source>
</reference>